<dbReference type="OrthoDB" id="9790352at2"/>
<evidence type="ECO:0000256" key="4">
    <source>
        <dbReference type="ARBA" id="ARBA00022915"/>
    </source>
</evidence>
<feature type="domain" description="Dihydrodipicolinate reductase C-terminal" evidence="14">
    <location>
        <begin position="104"/>
        <end position="235"/>
    </location>
</feature>
<dbReference type="GO" id="GO:0005829">
    <property type="term" value="C:cytosol"/>
    <property type="evidence" value="ECO:0007669"/>
    <property type="project" value="TreeGrafter"/>
</dbReference>
<keyword evidence="7" id="KW-0457">Lysine biosynthesis</keyword>
<dbReference type="Pfam" id="PF01113">
    <property type="entry name" value="DapB_N"/>
    <property type="match status" value="1"/>
</dbReference>
<evidence type="ECO:0000256" key="1">
    <source>
        <dbReference type="ARBA" id="ARBA00006642"/>
    </source>
</evidence>
<evidence type="ECO:0000256" key="8">
    <source>
        <dbReference type="ARBA" id="ARBA00037922"/>
    </source>
</evidence>
<keyword evidence="4" id="KW-0220">Diaminopimelate biosynthesis</keyword>
<dbReference type="EMBL" id="UNSC01000001">
    <property type="protein sequence ID" value="SZD71457.1"/>
    <property type="molecule type" value="Genomic_DNA"/>
</dbReference>
<keyword evidence="3" id="KW-0521">NADP</keyword>
<evidence type="ECO:0000259" key="14">
    <source>
        <dbReference type="Pfam" id="PF05173"/>
    </source>
</evidence>
<comment type="similarity">
    <text evidence="1">Belongs to the DapB family.</text>
</comment>
<evidence type="ECO:0000256" key="9">
    <source>
        <dbReference type="ARBA" id="ARBA00038983"/>
    </source>
</evidence>
<name>A0A383TVU6_9FLAO</name>
<keyword evidence="16" id="KW-1185">Reference proteome</keyword>
<evidence type="ECO:0000256" key="2">
    <source>
        <dbReference type="ARBA" id="ARBA00022605"/>
    </source>
</evidence>
<evidence type="ECO:0000256" key="3">
    <source>
        <dbReference type="ARBA" id="ARBA00022857"/>
    </source>
</evidence>
<keyword evidence="5 15" id="KW-0560">Oxidoreductase</keyword>
<sequence>MKIALVGYGKMGKTIEKIATERGHDVVLKLNETPKHYQLTDNGVDAAIEFTNPEVAYQNIVQLLQSNVPVVSGTTGWDKDLKKVYELVEKYNGSFIHATNFSLGVNLFFEIIKKCMLIMNDYPAYGLSLEEVHHTEKKDSPSGTAISMAENLMEISDYKTWHLTSEEKVKENSIPITAMRKAEVKGTHILQFKSPIDSIELKHEAYSRDGFALGAVMAAEYIFEKNGIFTMKDVLNLK</sequence>
<comment type="catalytic activity">
    <reaction evidence="11">
        <text>(S)-2,3,4,5-tetrahydrodipicolinate + NAD(+) + H2O = (2S,4S)-4-hydroxy-2,3,4,5-tetrahydrodipicolinate + NADH + H(+)</text>
        <dbReference type="Rhea" id="RHEA:35323"/>
        <dbReference type="ChEBI" id="CHEBI:15377"/>
        <dbReference type="ChEBI" id="CHEBI:15378"/>
        <dbReference type="ChEBI" id="CHEBI:16845"/>
        <dbReference type="ChEBI" id="CHEBI:57540"/>
        <dbReference type="ChEBI" id="CHEBI:57945"/>
        <dbReference type="ChEBI" id="CHEBI:67139"/>
        <dbReference type="EC" id="1.17.1.8"/>
    </reaction>
</comment>
<evidence type="ECO:0000259" key="13">
    <source>
        <dbReference type="Pfam" id="PF01113"/>
    </source>
</evidence>
<comment type="pathway">
    <text evidence="8">Amino-acid biosynthesis; L-lysine biosynthesis via DAP pathway; (S)-tetrahydrodipicolinate from L-aspartate: step 4/4.</text>
</comment>
<dbReference type="GO" id="GO:0009089">
    <property type="term" value="P:lysine biosynthetic process via diaminopimelate"/>
    <property type="evidence" value="ECO:0007669"/>
    <property type="project" value="UniProtKB-UniRule"/>
</dbReference>
<keyword evidence="2" id="KW-0028">Amino-acid biosynthesis</keyword>
<dbReference type="EC" id="1.17.1.8" evidence="9 12"/>
<evidence type="ECO:0000256" key="6">
    <source>
        <dbReference type="ARBA" id="ARBA00023027"/>
    </source>
</evidence>
<gene>
    <name evidence="15" type="primary">dapB</name>
    <name evidence="15" type="ORF">SAMEA104719789_00556</name>
</gene>
<evidence type="ECO:0000256" key="11">
    <source>
        <dbReference type="ARBA" id="ARBA00049396"/>
    </source>
</evidence>
<reference evidence="15 16" key="1">
    <citation type="submission" date="2018-09" db="EMBL/GenBank/DDBJ databases">
        <authorList>
            <consortium name="Pathogen Informatics"/>
        </authorList>
    </citation>
    <scope>NUCLEOTIDE SEQUENCE [LARGE SCALE GENOMIC DNA]</scope>
    <source>
        <strain evidence="15 16">OH-22767</strain>
    </source>
</reference>
<evidence type="ECO:0000313" key="15">
    <source>
        <dbReference type="EMBL" id="SZD71457.1"/>
    </source>
</evidence>
<evidence type="ECO:0000256" key="5">
    <source>
        <dbReference type="ARBA" id="ARBA00023002"/>
    </source>
</evidence>
<evidence type="ECO:0000256" key="10">
    <source>
        <dbReference type="ARBA" id="ARBA00049080"/>
    </source>
</evidence>
<dbReference type="Proteomes" id="UP000262142">
    <property type="component" value="Unassembled WGS sequence"/>
</dbReference>
<dbReference type="PANTHER" id="PTHR20836">
    <property type="entry name" value="DIHYDRODIPICOLINATE REDUCTASE"/>
    <property type="match status" value="1"/>
</dbReference>
<comment type="catalytic activity">
    <reaction evidence="10">
        <text>(S)-2,3,4,5-tetrahydrodipicolinate + NADP(+) + H2O = (2S,4S)-4-hydroxy-2,3,4,5-tetrahydrodipicolinate + NADPH + H(+)</text>
        <dbReference type="Rhea" id="RHEA:35331"/>
        <dbReference type="ChEBI" id="CHEBI:15377"/>
        <dbReference type="ChEBI" id="CHEBI:15378"/>
        <dbReference type="ChEBI" id="CHEBI:16845"/>
        <dbReference type="ChEBI" id="CHEBI:57783"/>
        <dbReference type="ChEBI" id="CHEBI:58349"/>
        <dbReference type="ChEBI" id="CHEBI:67139"/>
        <dbReference type="EC" id="1.17.1.8"/>
    </reaction>
</comment>
<dbReference type="PANTHER" id="PTHR20836:SF0">
    <property type="entry name" value="4-HYDROXY-TETRAHYDRODIPICOLINATE REDUCTASE 1, CHLOROPLASTIC-RELATED"/>
    <property type="match status" value="1"/>
</dbReference>
<dbReference type="InterPro" id="IPR022663">
    <property type="entry name" value="DapB_C"/>
</dbReference>
<proteinExistence type="inferred from homology"/>
<evidence type="ECO:0000256" key="7">
    <source>
        <dbReference type="ARBA" id="ARBA00023154"/>
    </source>
</evidence>
<evidence type="ECO:0000313" key="16">
    <source>
        <dbReference type="Proteomes" id="UP000262142"/>
    </source>
</evidence>
<protein>
    <recommendedName>
        <fullName evidence="9 12">4-hydroxy-tetrahydrodipicolinate reductase</fullName>
        <ecNumber evidence="9 12">1.17.1.8</ecNumber>
    </recommendedName>
</protein>
<dbReference type="SUPFAM" id="SSF55347">
    <property type="entry name" value="Glyceraldehyde-3-phosphate dehydrogenase-like, C-terminal domain"/>
    <property type="match status" value="1"/>
</dbReference>
<dbReference type="PIRSF" id="PIRSF000161">
    <property type="entry name" value="DHPR"/>
    <property type="match status" value="1"/>
</dbReference>
<organism evidence="15 16">
    <name type="scientific">Candidatus Ornithobacterium hominis</name>
    <dbReference type="NCBI Taxonomy" id="2497989"/>
    <lineage>
        <taxon>Bacteria</taxon>
        <taxon>Pseudomonadati</taxon>
        <taxon>Bacteroidota</taxon>
        <taxon>Flavobacteriia</taxon>
        <taxon>Flavobacteriales</taxon>
        <taxon>Weeksellaceae</taxon>
        <taxon>Ornithobacterium</taxon>
    </lineage>
</organism>
<dbReference type="Pfam" id="PF05173">
    <property type="entry name" value="DapB_C"/>
    <property type="match status" value="1"/>
</dbReference>
<dbReference type="NCBIfam" id="TIGR00036">
    <property type="entry name" value="dapB"/>
    <property type="match status" value="1"/>
</dbReference>
<dbReference type="InterPro" id="IPR023940">
    <property type="entry name" value="DHDPR_bac"/>
</dbReference>
<accession>A0A383TVU6</accession>
<dbReference type="Gene3D" id="3.30.360.10">
    <property type="entry name" value="Dihydrodipicolinate Reductase, domain 2"/>
    <property type="match status" value="1"/>
</dbReference>
<dbReference type="InterPro" id="IPR000846">
    <property type="entry name" value="DapB_N"/>
</dbReference>
<feature type="domain" description="Dihydrodipicolinate reductase N-terminal" evidence="13">
    <location>
        <begin position="1"/>
        <end position="101"/>
    </location>
</feature>
<keyword evidence="6" id="KW-0520">NAD</keyword>
<dbReference type="GO" id="GO:0008839">
    <property type="term" value="F:4-hydroxy-tetrahydrodipicolinate reductase"/>
    <property type="evidence" value="ECO:0007669"/>
    <property type="project" value="UniProtKB-UniRule"/>
</dbReference>
<evidence type="ECO:0000256" key="12">
    <source>
        <dbReference type="NCBIfam" id="TIGR00036"/>
    </source>
</evidence>
<dbReference type="AlphaFoldDB" id="A0A383TVU6"/>
<dbReference type="InterPro" id="IPR036291">
    <property type="entry name" value="NAD(P)-bd_dom_sf"/>
</dbReference>
<dbReference type="RefSeq" id="WP_119059008.1">
    <property type="nucleotide sequence ID" value="NZ_UNSC01000001.1"/>
</dbReference>
<dbReference type="GO" id="GO:0019877">
    <property type="term" value="P:diaminopimelate biosynthetic process"/>
    <property type="evidence" value="ECO:0007669"/>
    <property type="project" value="UniProtKB-KW"/>
</dbReference>
<dbReference type="SUPFAM" id="SSF51735">
    <property type="entry name" value="NAD(P)-binding Rossmann-fold domains"/>
    <property type="match status" value="1"/>
</dbReference>
<dbReference type="Gene3D" id="3.40.50.720">
    <property type="entry name" value="NAD(P)-binding Rossmann-like Domain"/>
    <property type="match status" value="1"/>
</dbReference>